<evidence type="ECO:0000256" key="5">
    <source>
        <dbReference type="ARBA" id="ARBA00022777"/>
    </source>
</evidence>
<dbReference type="PROSITE" id="PS50011">
    <property type="entry name" value="PROTEIN_KINASE_DOM"/>
    <property type="match status" value="2"/>
</dbReference>
<gene>
    <name evidence="12" type="ORF">Tco_0682893</name>
</gene>
<dbReference type="EMBL" id="BQNB010009781">
    <property type="protein sequence ID" value="GJS68328.1"/>
    <property type="molecule type" value="Genomic_DNA"/>
</dbReference>
<evidence type="ECO:0000256" key="3">
    <source>
        <dbReference type="ARBA" id="ARBA00022723"/>
    </source>
</evidence>
<dbReference type="Gene3D" id="3.30.200.20">
    <property type="entry name" value="Phosphorylase Kinase, domain 1"/>
    <property type="match status" value="2"/>
</dbReference>
<protein>
    <submittedName>
        <fullName evidence="12">Phloem protein 2-like protein</fullName>
    </submittedName>
</protein>
<dbReference type="Pfam" id="PF14299">
    <property type="entry name" value="PP2"/>
    <property type="match status" value="2"/>
</dbReference>
<dbReference type="InterPro" id="IPR045272">
    <property type="entry name" value="ANXUR1/2-like"/>
</dbReference>
<dbReference type="SMART" id="SM00220">
    <property type="entry name" value="S_TKc"/>
    <property type="match status" value="2"/>
</dbReference>
<keyword evidence="6 9" id="KW-0067">ATP-binding</keyword>
<dbReference type="SUPFAM" id="SSF56112">
    <property type="entry name" value="Protein kinase-like (PK-like)"/>
    <property type="match status" value="2"/>
</dbReference>
<dbReference type="PROSITE" id="PS00108">
    <property type="entry name" value="PROTEIN_KINASE_ST"/>
    <property type="match status" value="1"/>
</dbReference>
<dbReference type="InterPro" id="IPR011009">
    <property type="entry name" value="Kinase-like_dom_sf"/>
</dbReference>
<keyword evidence="3 8" id="KW-0479">Metal-binding</keyword>
<dbReference type="InterPro" id="IPR009056">
    <property type="entry name" value="Cyt_c-like_dom"/>
</dbReference>
<dbReference type="InterPro" id="IPR008271">
    <property type="entry name" value="Ser/Thr_kinase_AS"/>
</dbReference>
<reference evidence="12" key="2">
    <citation type="submission" date="2022-01" db="EMBL/GenBank/DDBJ databases">
        <authorList>
            <person name="Yamashiro T."/>
            <person name="Shiraishi A."/>
            <person name="Satake H."/>
            <person name="Nakayama K."/>
        </authorList>
    </citation>
    <scope>NUCLEOTIDE SEQUENCE</scope>
</reference>
<dbReference type="Proteomes" id="UP001151760">
    <property type="component" value="Unassembled WGS sequence"/>
</dbReference>
<keyword evidence="1" id="KW-0723">Serine/threonine-protein kinase</keyword>
<feature type="binding site" evidence="9">
    <location>
        <position position="379"/>
    </location>
    <ligand>
        <name>ATP</name>
        <dbReference type="ChEBI" id="CHEBI:30616"/>
    </ligand>
</feature>
<feature type="domain" description="Protein kinase" evidence="10">
    <location>
        <begin position="348"/>
        <end position="627"/>
    </location>
</feature>
<evidence type="ECO:0000256" key="1">
    <source>
        <dbReference type="ARBA" id="ARBA00022527"/>
    </source>
</evidence>
<sequence length="1085" mass="122816">MMQMEILKHLKIPFKELYSATHGFDDHCMIGSGGFGGVYTAELFHVDVRKYAEIKKIQLESSLIEHSGYPRRKGKVALKRREITSDQGRKEFWKEIDVLSRLNHQNIISLVGFCYEYGEMIIIYDYASKGSFEKYIRKGQNLKWEQRLQICIDAAQGLNYLHNHHIIHRDVKSPNILLEDSLEGMIGDVGLSLTVKDTDSQLSNIDPVGTGGYVDPKYLKRGILSKQSDMYSFGVVLLEVLCGRFATTSGTVKDRASLVDMAECHLLNNQPSQIIGDYLRKDLEDEKFMDSVKTFAAITHECLHSTDGETHRLTMADVLKELKKALTFHLIGVETILLEEVKSATDNFNDKRVIGSGASGKVYIGQLTRFKTSKPVAVKRLDKAHSYGEGAFLKVVAKLSRYVHENIITLLGFCEVDNEKIIIMDHASNESLDRHLDKSILTWGIRLKISIGAAKGINHIHSFEEDQKTLHGDVKSSNILLDHNWKATISDFIISENHGTLGYLDPQYSSSGATKASDVYSFGVVLFELLSGRLAIEKVEKYSHSTLRQIIDEGDGVTDKNVVFLASIAARCFEDKKLEALIFDDIKEQTNAKSIDILSKVAYECLQKDQEKRPTMALVIQELEKALNIHEDWECEQKLPKDNENIMKMIEHPESQEITKKDLYSIFSSGIRLNNGKVLLSLNKDGKAKEMISATMLSYEKCWSSKWKVLENSSFYEAGAFNTVLTLSIERLFGTVAKISDTSNLNISINIRTQFLSLRVIYGAYLVFNFCDPKTVSSKPYVKLKHSSASGTLNSYVAEQSGNDWMMIELCRFRSDNQIIDYKVQLESLWGHPCGSGPIFIDGIEFRPIDNAAHEEIVDRSINADSNINWDQQSSSDFQEIMKRSQYDVITMTKEELHKLLSTGVLIDNGEKLFSLSKVNCKKCHMLPAKAVINKSPDAKFTKCSSSAMSRFEEVVELPRHQAFSIKCDIETQLLSPDTAYACYLSFQLPENCEGLKCPVKARDILNKNNKEDTIIYLRTPGPIDLYRDKRVPENREDGWMEVRVWEFVYNNEIKDNHIPMELKLACLGGTMLGLIICGVEFRPI</sequence>
<dbReference type="Pfam" id="PF00069">
    <property type="entry name" value="Pkinase"/>
    <property type="match status" value="1"/>
</dbReference>
<keyword evidence="4 9" id="KW-0547">Nucleotide-binding</keyword>
<dbReference type="InterPro" id="IPR001245">
    <property type="entry name" value="Ser-Thr/Tyr_kinase_cat_dom"/>
</dbReference>
<dbReference type="InterPro" id="IPR000719">
    <property type="entry name" value="Prot_kinase_dom"/>
</dbReference>
<comment type="caution">
    <text evidence="12">The sequence shown here is derived from an EMBL/GenBank/DDBJ whole genome shotgun (WGS) entry which is preliminary data.</text>
</comment>
<name>A0ABQ4XUE3_9ASTR</name>
<evidence type="ECO:0000256" key="8">
    <source>
        <dbReference type="PROSITE-ProRule" id="PRU00433"/>
    </source>
</evidence>
<keyword evidence="7 8" id="KW-0408">Iron</keyword>
<evidence type="ECO:0000256" key="4">
    <source>
        <dbReference type="ARBA" id="ARBA00022741"/>
    </source>
</evidence>
<dbReference type="InterPro" id="IPR025886">
    <property type="entry name" value="PP2-like"/>
</dbReference>
<keyword evidence="5" id="KW-0418">Kinase</keyword>
<evidence type="ECO:0000313" key="13">
    <source>
        <dbReference type="Proteomes" id="UP001151760"/>
    </source>
</evidence>
<evidence type="ECO:0000256" key="2">
    <source>
        <dbReference type="ARBA" id="ARBA00022679"/>
    </source>
</evidence>
<organism evidence="12 13">
    <name type="scientific">Tanacetum coccineum</name>
    <dbReference type="NCBI Taxonomy" id="301880"/>
    <lineage>
        <taxon>Eukaryota</taxon>
        <taxon>Viridiplantae</taxon>
        <taxon>Streptophyta</taxon>
        <taxon>Embryophyta</taxon>
        <taxon>Tracheophyta</taxon>
        <taxon>Spermatophyta</taxon>
        <taxon>Magnoliopsida</taxon>
        <taxon>eudicotyledons</taxon>
        <taxon>Gunneridae</taxon>
        <taxon>Pentapetalae</taxon>
        <taxon>asterids</taxon>
        <taxon>campanulids</taxon>
        <taxon>Asterales</taxon>
        <taxon>Asteraceae</taxon>
        <taxon>Asteroideae</taxon>
        <taxon>Anthemideae</taxon>
        <taxon>Anthemidinae</taxon>
        <taxon>Tanacetum</taxon>
    </lineage>
</organism>
<proteinExistence type="predicted"/>
<dbReference type="PANTHER" id="PTHR27003:SF354">
    <property type="entry name" value="PROTEIN KINASE DOMAIN-CONTAINING PROTEIN"/>
    <property type="match status" value="1"/>
</dbReference>
<dbReference type="PANTHER" id="PTHR27003">
    <property type="entry name" value="OS07G0166700 PROTEIN"/>
    <property type="match status" value="1"/>
</dbReference>
<feature type="domain" description="Cytochrome c" evidence="11">
    <location>
        <begin position="905"/>
        <end position="1022"/>
    </location>
</feature>
<dbReference type="InterPro" id="IPR017441">
    <property type="entry name" value="Protein_kinase_ATP_BS"/>
</dbReference>
<accession>A0ABQ4XUE3</accession>
<evidence type="ECO:0000256" key="9">
    <source>
        <dbReference type="PROSITE-ProRule" id="PRU10141"/>
    </source>
</evidence>
<reference evidence="12" key="1">
    <citation type="journal article" date="2022" name="Int. J. Mol. Sci.">
        <title>Draft Genome of Tanacetum Coccineum: Genomic Comparison of Closely Related Tanacetum-Family Plants.</title>
        <authorList>
            <person name="Yamashiro T."/>
            <person name="Shiraishi A."/>
            <person name="Nakayama K."/>
            <person name="Satake H."/>
        </authorList>
    </citation>
    <scope>NUCLEOTIDE SEQUENCE</scope>
</reference>
<keyword evidence="8" id="KW-0349">Heme</keyword>
<evidence type="ECO:0000313" key="12">
    <source>
        <dbReference type="EMBL" id="GJS68328.1"/>
    </source>
</evidence>
<dbReference type="PROSITE" id="PS51007">
    <property type="entry name" value="CYTC"/>
    <property type="match status" value="1"/>
</dbReference>
<evidence type="ECO:0000259" key="11">
    <source>
        <dbReference type="PROSITE" id="PS51007"/>
    </source>
</evidence>
<dbReference type="Pfam" id="PF07714">
    <property type="entry name" value="PK_Tyr_Ser-Thr"/>
    <property type="match status" value="1"/>
</dbReference>
<feature type="domain" description="Protein kinase" evidence="10">
    <location>
        <begin position="24"/>
        <end position="303"/>
    </location>
</feature>
<evidence type="ECO:0000256" key="7">
    <source>
        <dbReference type="ARBA" id="ARBA00023004"/>
    </source>
</evidence>
<keyword evidence="13" id="KW-1185">Reference proteome</keyword>
<dbReference type="Gene3D" id="1.10.510.10">
    <property type="entry name" value="Transferase(Phosphotransferase) domain 1"/>
    <property type="match status" value="2"/>
</dbReference>
<dbReference type="PROSITE" id="PS00107">
    <property type="entry name" value="PROTEIN_KINASE_ATP"/>
    <property type="match status" value="1"/>
</dbReference>
<keyword evidence="2" id="KW-0808">Transferase</keyword>
<evidence type="ECO:0000259" key="10">
    <source>
        <dbReference type="PROSITE" id="PS50011"/>
    </source>
</evidence>
<evidence type="ECO:0000256" key="6">
    <source>
        <dbReference type="ARBA" id="ARBA00022840"/>
    </source>
</evidence>